<dbReference type="PANTHER" id="PTHR15346">
    <property type="entry name" value="DYNACTIN SUBUNIT"/>
    <property type="match status" value="1"/>
</dbReference>
<feature type="compositionally biased region" description="Low complexity" evidence="4">
    <location>
        <begin position="24"/>
        <end position="48"/>
    </location>
</feature>
<feature type="region of interest" description="Disordered" evidence="4">
    <location>
        <begin position="168"/>
        <end position="201"/>
    </location>
</feature>
<dbReference type="GO" id="GO:0007017">
    <property type="term" value="P:microtubule-based process"/>
    <property type="evidence" value="ECO:0007669"/>
    <property type="project" value="InterPro"/>
</dbReference>
<name>A0A139HYY5_9PEZI</name>
<keyword evidence="2" id="KW-0963">Cytoplasm</keyword>
<feature type="compositionally biased region" description="Acidic residues" evidence="4">
    <location>
        <begin position="300"/>
        <end position="309"/>
    </location>
</feature>
<feature type="coiled-coil region" evidence="3">
    <location>
        <begin position="348"/>
        <end position="396"/>
    </location>
</feature>
<protein>
    <recommendedName>
        <fullName evidence="7">Dynactin subunit</fullName>
    </recommendedName>
</protein>
<evidence type="ECO:0000256" key="3">
    <source>
        <dbReference type="SAM" id="Coils"/>
    </source>
</evidence>
<feature type="region of interest" description="Disordered" evidence="4">
    <location>
        <begin position="131"/>
        <end position="154"/>
    </location>
</feature>
<feature type="compositionally biased region" description="Acidic residues" evidence="4">
    <location>
        <begin position="49"/>
        <end position="58"/>
    </location>
</feature>
<dbReference type="GO" id="GO:0005737">
    <property type="term" value="C:cytoplasm"/>
    <property type="evidence" value="ECO:0007669"/>
    <property type="project" value="UniProtKB-SubCell"/>
</dbReference>
<gene>
    <name evidence="5" type="ORF">AC578_10237</name>
</gene>
<dbReference type="Proteomes" id="UP000070133">
    <property type="component" value="Unassembled WGS sequence"/>
</dbReference>
<dbReference type="InterPro" id="IPR028133">
    <property type="entry name" value="Dynamitin"/>
</dbReference>
<feature type="compositionally biased region" description="Basic and acidic residues" evidence="4">
    <location>
        <begin position="89"/>
        <end position="98"/>
    </location>
</feature>
<feature type="region of interest" description="Disordered" evidence="4">
    <location>
        <begin position="1"/>
        <end position="116"/>
    </location>
</feature>
<reference evidence="5 6" key="1">
    <citation type="submission" date="2015-07" db="EMBL/GenBank/DDBJ databases">
        <title>Comparative genomics of the Sigatoka disease complex on banana suggests a link between parallel evolutionary changes in Pseudocercospora fijiensis and Pseudocercospora eumusae and increased virulence on the banana host.</title>
        <authorList>
            <person name="Chang T.-C."/>
            <person name="Salvucci A."/>
            <person name="Crous P.W."/>
            <person name="Stergiopoulos I."/>
        </authorList>
    </citation>
    <scope>NUCLEOTIDE SEQUENCE [LARGE SCALE GENOMIC DNA]</scope>
    <source>
        <strain evidence="5 6">CBS 114824</strain>
    </source>
</reference>
<evidence type="ECO:0000256" key="4">
    <source>
        <dbReference type="SAM" id="MobiDB-lite"/>
    </source>
</evidence>
<dbReference type="STRING" id="321146.A0A139HYY5"/>
<accession>A0A139HYY5</accession>
<evidence type="ECO:0008006" key="7">
    <source>
        <dbReference type="Google" id="ProtNLM"/>
    </source>
</evidence>
<organism evidence="5 6">
    <name type="scientific">Pseudocercospora eumusae</name>
    <dbReference type="NCBI Taxonomy" id="321146"/>
    <lineage>
        <taxon>Eukaryota</taxon>
        <taxon>Fungi</taxon>
        <taxon>Dikarya</taxon>
        <taxon>Ascomycota</taxon>
        <taxon>Pezizomycotina</taxon>
        <taxon>Dothideomycetes</taxon>
        <taxon>Dothideomycetidae</taxon>
        <taxon>Mycosphaerellales</taxon>
        <taxon>Mycosphaerellaceae</taxon>
        <taxon>Pseudocercospora</taxon>
    </lineage>
</organism>
<dbReference type="EMBL" id="LFZN01000001">
    <property type="protein sequence ID" value="KXT07579.1"/>
    <property type="molecule type" value="Genomic_DNA"/>
</dbReference>
<dbReference type="OrthoDB" id="4977at2759"/>
<feature type="region of interest" description="Disordered" evidence="4">
    <location>
        <begin position="285"/>
        <end position="315"/>
    </location>
</feature>
<keyword evidence="3" id="KW-0175">Coiled coil</keyword>
<keyword evidence="6" id="KW-1185">Reference proteome</keyword>
<evidence type="ECO:0000313" key="5">
    <source>
        <dbReference type="EMBL" id="KXT07579.1"/>
    </source>
</evidence>
<evidence type="ECO:0000313" key="6">
    <source>
        <dbReference type="Proteomes" id="UP000070133"/>
    </source>
</evidence>
<evidence type="ECO:0000256" key="1">
    <source>
        <dbReference type="ARBA" id="ARBA00004496"/>
    </source>
</evidence>
<dbReference type="Pfam" id="PF04912">
    <property type="entry name" value="Dynamitin"/>
    <property type="match status" value="1"/>
</dbReference>
<dbReference type="AlphaFoldDB" id="A0A139HYY5"/>
<dbReference type="GO" id="GO:0005869">
    <property type="term" value="C:dynactin complex"/>
    <property type="evidence" value="ECO:0007669"/>
    <property type="project" value="InterPro"/>
</dbReference>
<proteinExistence type="predicted"/>
<comment type="subcellular location">
    <subcellularLocation>
        <location evidence="1">Cytoplasm</location>
    </subcellularLocation>
</comment>
<sequence>MATEGPHKLAQLPGYDTAPDVYETGDATDGDTTTSTQQTHSQVPSEASDTSEEEDDAESYGISRRRLYPERARSRFGEQSRRLVTKGTDISDRVDGKRKGYRTRSRPRDFDEDETLEARIARLRKEIEECKAEAEAEKQEAEGDDDEEEESDALDDCETLSKLLAGIDVPSTKRKGHRRSGSIFHDAPTTVPPTTSGADQEDITNEQTLSRVSAFDSRLAALESALGISALDNLTEPQATPILPSLTLLDHQLASLTSATNLSSLEQISSRIQKLKLEAQTLAHLQQQQQSANGKASSSDAEDDEDEETPTLLTSEDMTRLKSLYTLLPTLQSLSPTVPALMTRLRSLRTLHTTAANASADLERLEQRQAEMDQELKMWREGLEKVEEAVKDADEANGRNGSFVKGWVDDLEKRVKALGR</sequence>
<evidence type="ECO:0000256" key="2">
    <source>
        <dbReference type="ARBA" id="ARBA00022490"/>
    </source>
</evidence>
<feature type="compositionally biased region" description="Basic and acidic residues" evidence="4">
    <location>
        <begin position="67"/>
        <end position="81"/>
    </location>
</feature>
<comment type="caution">
    <text evidence="5">The sequence shown here is derived from an EMBL/GenBank/DDBJ whole genome shotgun (WGS) entry which is preliminary data.</text>
</comment>
<feature type="compositionally biased region" description="Acidic residues" evidence="4">
    <location>
        <begin position="142"/>
        <end position="154"/>
    </location>
</feature>
<feature type="compositionally biased region" description="Basic and acidic residues" evidence="4">
    <location>
        <begin position="131"/>
        <end position="141"/>
    </location>
</feature>